<dbReference type="InterPro" id="IPR051448">
    <property type="entry name" value="CdaR-like_regulators"/>
</dbReference>
<dbReference type="EMBL" id="WJBD01000023">
    <property type="protein sequence ID" value="MBC3889694.1"/>
    <property type="molecule type" value="Genomic_DNA"/>
</dbReference>
<keyword evidence="3" id="KW-1185">Reference proteome</keyword>
<dbReference type="InterPro" id="IPR042070">
    <property type="entry name" value="PucR_C-HTH_sf"/>
</dbReference>
<comment type="caution">
    <text evidence="2">The sequence shown here is derived from an EMBL/GenBank/DDBJ whole genome shotgun (WGS) entry which is preliminary data.</text>
</comment>
<dbReference type="PANTHER" id="PTHR33744">
    <property type="entry name" value="CARBOHYDRATE DIACID REGULATOR"/>
    <property type="match status" value="1"/>
</dbReference>
<reference evidence="2" key="2">
    <citation type="submission" date="2020-10" db="EMBL/GenBank/DDBJ databases">
        <title>Comparative genomics of the Acetobacterium genus.</title>
        <authorList>
            <person name="Marshall C."/>
            <person name="May H."/>
            <person name="Norman S."/>
        </authorList>
    </citation>
    <scope>NUCLEOTIDE SEQUENCE</scope>
    <source>
        <strain evidence="2">DER-2019</strain>
    </source>
</reference>
<proteinExistence type="predicted"/>
<dbReference type="Proteomes" id="UP000616595">
    <property type="component" value="Unassembled WGS sequence"/>
</dbReference>
<dbReference type="InterPro" id="IPR025736">
    <property type="entry name" value="PucR_C-HTH_dom"/>
</dbReference>
<protein>
    <recommendedName>
        <fullName evidence="1">PucR C-terminal helix-turn-helix domain-containing protein</fullName>
    </recommendedName>
</protein>
<dbReference type="RefSeq" id="WP_148565966.1">
    <property type="nucleotide sequence ID" value="NZ_RXYA01000002.1"/>
</dbReference>
<organism evidence="2 3">
    <name type="scientific">Acetobacterium paludosum</name>
    <dbReference type="NCBI Taxonomy" id="52693"/>
    <lineage>
        <taxon>Bacteria</taxon>
        <taxon>Bacillati</taxon>
        <taxon>Bacillota</taxon>
        <taxon>Clostridia</taxon>
        <taxon>Eubacteriales</taxon>
        <taxon>Eubacteriaceae</taxon>
        <taxon>Acetobacterium</taxon>
    </lineage>
</organism>
<gene>
    <name evidence="2" type="ORF">GH810_15395</name>
</gene>
<feature type="domain" description="PucR C-terminal helix-turn-helix" evidence="1">
    <location>
        <begin position="470"/>
        <end position="525"/>
    </location>
</feature>
<dbReference type="Gene3D" id="1.10.10.2840">
    <property type="entry name" value="PucR C-terminal helix-turn-helix domain"/>
    <property type="match status" value="1"/>
</dbReference>
<dbReference type="Pfam" id="PF13556">
    <property type="entry name" value="HTH_30"/>
    <property type="match status" value="1"/>
</dbReference>
<evidence type="ECO:0000259" key="1">
    <source>
        <dbReference type="Pfam" id="PF13556"/>
    </source>
</evidence>
<evidence type="ECO:0000313" key="3">
    <source>
        <dbReference type="Proteomes" id="UP000616595"/>
    </source>
</evidence>
<dbReference type="AlphaFoldDB" id="A0A923HWA6"/>
<name>A0A923HWA6_9FIRM</name>
<sequence>MQISPELIIRGLKNEFQDFTLLSSEKNDFSTMKLSGICSIDTETVIRNGTLYLMDPGCDLLVNADLIKRLKKSDAVICTLNRMADEFEQHCISYICFIKNMVSGDDTNFLGHHFYNRVFHSIYDIFQQYQTWQQNLYLAVENDDIQEMMDYSVPIFAKSIYVANKNQEYLAASGPCLDYSGSGSQVPLETFNYLKNEDYIKPSFNNQEPFLYPAGILNSDALCRDIFVNGEFFCRIIIIDELGNESFSPGDYELIKILCNALQLLINQNYQTASEDNGNSKKSSSLISLFNQIISNERVEKSQLDSALLRNGWLKDEGCYIGYLLLDPSNIQDKSTLYYCRYIEKKFVGVYSIERNDHLILIIQESIYPSLDKFFAEFILFIRDCNFRFGVSNRCSNFMQLSFYYLQAVIAVNQGIQRNETIWCHKFADYAFNYLLQEACHEMPAELLCAPELIVLKNYDRRKKTDYYLTLKTYLDNHRNATQTAKELYIHKATMVYRLKRLKELTGIDYDDKDKMLYLHLSCKILEID</sequence>
<reference evidence="2" key="1">
    <citation type="submission" date="2019-10" db="EMBL/GenBank/DDBJ databases">
        <authorList>
            <person name="Ross D.E."/>
            <person name="Gulliver D."/>
        </authorList>
    </citation>
    <scope>NUCLEOTIDE SEQUENCE</scope>
    <source>
        <strain evidence="2">DER-2019</strain>
    </source>
</reference>
<evidence type="ECO:0000313" key="2">
    <source>
        <dbReference type="EMBL" id="MBC3889694.1"/>
    </source>
</evidence>
<accession>A0A923HWA6</accession>
<dbReference type="OrthoDB" id="9792148at2"/>